<accession>A0A1Y3F8P3</accession>
<name>A0A1Y3F8P3_9GAMM</name>
<dbReference type="RefSeq" id="WP_086495806.1">
    <property type="nucleotide sequence ID" value="NZ_APCT01000001.1"/>
</dbReference>
<sequence>MDDNIKKYFDVAECVYRNISFKNQTNKGRVDYLNKLLVEIKKEAAIHQLRLMYSNIDFENCLNRSMKERVIKIDLSLLPSLDSKHEYIMWLANFIQSISVTKSEVI</sequence>
<evidence type="ECO:0000313" key="1">
    <source>
        <dbReference type="EMBL" id="TEU28831.1"/>
    </source>
</evidence>
<gene>
    <name evidence="1" type="ORF">E2R16_03670</name>
</gene>
<organism evidence="1 2">
    <name type="scientific">Acinetobacter seifertii</name>
    <dbReference type="NCBI Taxonomy" id="1530123"/>
    <lineage>
        <taxon>Bacteria</taxon>
        <taxon>Pseudomonadati</taxon>
        <taxon>Pseudomonadota</taxon>
        <taxon>Gammaproteobacteria</taxon>
        <taxon>Moraxellales</taxon>
        <taxon>Moraxellaceae</taxon>
        <taxon>Acinetobacter</taxon>
        <taxon>Acinetobacter calcoaceticus/baumannii complex</taxon>
    </lineage>
</organism>
<dbReference type="AlphaFoldDB" id="A0A1Y3F8P3"/>
<comment type="caution">
    <text evidence="1">The sequence shown here is derived from an EMBL/GenBank/DDBJ whole genome shotgun (WGS) entry which is preliminary data.</text>
</comment>
<reference evidence="1 2" key="1">
    <citation type="submission" date="2019-03" db="EMBL/GenBank/DDBJ databases">
        <title>Draft genome sequence of an environmental Acinetobacter seifertii from Brazil.</title>
        <authorList>
            <person name="Furlan J.P.R."/>
            <person name="Stehling E.G."/>
        </authorList>
    </citation>
    <scope>NUCLEOTIDE SEQUENCE [LARGE SCALE GENOMIC DNA]</scope>
    <source>
        <strain evidence="1 2">SAb133</strain>
    </source>
</reference>
<dbReference type="EMBL" id="SNSA01000002">
    <property type="protein sequence ID" value="TEU28831.1"/>
    <property type="molecule type" value="Genomic_DNA"/>
</dbReference>
<dbReference type="Proteomes" id="UP000297445">
    <property type="component" value="Unassembled WGS sequence"/>
</dbReference>
<evidence type="ECO:0000313" key="2">
    <source>
        <dbReference type="Proteomes" id="UP000297445"/>
    </source>
</evidence>
<proteinExistence type="predicted"/>
<protein>
    <submittedName>
        <fullName evidence="1">Uncharacterized protein</fullName>
    </submittedName>
</protein>